<name>A0ABT3DJ28_9BACI</name>
<keyword evidence="3" id="KW-1185">Reference proteome</keyword>
<evidence type="ECO:0000256" key="1">
    <source>
        <dbReference type="SAM" id="MobiDB-lite"/>
    </source>
</evidence>
<dbReference type="RefSeq" id="WP_264143528.1">
    <property type="nucleotide sequence ID" value="NZ_JAOYEY010000044.1"/>
</dbReference>
<evidence type="ECO:0000313" key="2">
    <source>
        <dbReference type="EMBL" id="MCV9887060.1"/>
    </source>
</evidence>
<protein>
    <recommendedName>
        <fullName evidence="4">Spore coat protein</fullName>
    </recommendedName>
</protein>
<feature type="compositionally biased region" description="Basic and acidic residues" evidence="1">
    <location>
        <begin position="8"/>
        <end position="25"/>
    </location>
</feature>
<dbReference type="Proteomes" id="UP001526147">
    <property type="component" value="Unassembled WGS sequence"/>
</dbReference>
<sequence length="102" mass="12000">MSYDEKDEEKIDLDSLTEATEKETEANPPSDRFTQLMFGNRVPNKHREQHNSQEKQAEEHNNEVNYFTLMEQIDDIMGSLENLKPVLKEFGPIVDYIKKKIK</sequence>
<feature type="compositionally biased region" description="Basic and acidic residues" evidence="1">
    <location>
        <begin position="45"/>
        <end position="59"/>
    </location>
</feature>
<proteinExistence type="predicted"/>
<comment type="caution">
    <text evidence="2">The sequence shown here is derived from an EMBL/GenBank/DDBJ whole genome shotgun (WGS) entry which is preliminary data.</text>
</comment>
<organism evidence="2 3">
    <name type="scientific">Metabacillus halosaccharovorans</name>
    <dbReference type="NCBI Taxonomy" id="930124"/>
    <lineage>
        <taxon>Bacteria</taxon>
        <taxon>Bacillati</taxon>
        <taxon>Bacillota</taxon>
        <taxon>Bacilli</taxon>
        <taxon>Bacillales</taxon>
        <taxon>Bacillaceae</taxon>
        <taxon>Metabacillus</taxon>
    </lineage>
</organism>
<evidence type="ECO:0000313" key="3">
    <source>
        <dbReference type="Proteomes" id="UP001526147"/>
    </source>
</evidence>
<dbReference type="EMBL" id="JAOYEY010000044">
    <property type="protein sequence ID" value="MCV9887060.1"/>
    <property type="molecule type" value="Genomic_DNA"/>
</dbReference>
<gene>
    <name evidence="2" type="ORF">OIH86_15585</name>
</gene>
<feature type="region of interest" description="Disordered" evidence="1">
    <location>
        <begin position="1"/>
        <end position="59"/>
    </location>
</feature>
<accession>A0ABT3DJ28</accession>
<evidence type="ECO:0008006" key="4">
    <source>
        <dbReference type="Google" id="ProtNLM"/>
    </source>
</evidence>
<reference evidence="2 3" key="1">
    <citation type="submission" date="2022-10" db="EMBL/GenBank/DDBJ databases">
        <title>Draft genome assembly of moderately radiation resistant bacterium Metabacillus halosaccharovorans.</title>
        <authorList>
            <person name="Pal S."/>
            <person name="Gopinathan A."/>
        </authorList>
    </citation>
    <scope>NUCLEOTIDE SEQUENCE [LARGE SCALE GENOMIC DNA]</scope>
    <source>
        <strain evidence="2 3">VITHBRA001</strain>
    </source>
</reference>